<dbReference type="PRINTS" id="PR01365">
    <property type="entry name" value="TELOMERASERT"/>
</dbReference>
<evidence type="ECO:0000313" key="3">
    <source>
        <dbReference type="Proteomes" id="UP000310477"/>
    </source>
</evidence>
<dbReference type="InterPro" id="IPR043502">
    <property type="entry name" value="DNA/RNA_pol_sf"/>
</dbReference>
<gene>
    <name evidence="2" type="ORF">FA045_09195</name>
</gene>
<dbReference type="OrthoDB" id="9780724at2"/>
<evidence type="ECO:0000313" key="2">
    <source>
        <dbReference type="EMBL" id="TKC01401.1"/>
    </source>
</evidence>
<reference evidence="2 3" key="1">
    <citation type="submission" date="2019-04" db="EMBL/GenBank/DDBJ databases">
        <title>Pedobacter sp. AR-2-6 sp. nov., isolated from Arctic soil.</title>
        <authorList>
            <person name="Dahal R.H."/>
            <person name="Kim D.-U."/>
        </authorList>
    </citation>
    <scope>NUCLEOTIDE SEQUENCE [LARGE SCALE GENOMIC DNA]</scope>
    <source>
        <strain evidence="2 3">AR-2-6</strain>
    </source>
</reference>
<sequence length="497" mass="58934">MEKDWFKLKRYPHIGLPLSTIDRLWVERYVKNLKSIKNHAFYPFIHRSSITRKFRKTIDPVTGKKSKLRTASSKPRELYYANHLDSCIYSYYSKLLNEQYEKKIAVAGLQDIVTAYRRIKINLDQEESSHKSSADFASEVFNYILASEKERLIAITFDVKGFFDNLDHKLLKKAWYQVKETQTTTLSDDEYNVFKNITRFSYVNENEIFNEFQKEIITETESKIRKKREIKRIHHLRKQRAIAYCDLKDIERIRSKNLIIGNGNLKFPSRTKGIPQGSPISAVLANIYMLDFDKNVNDIISSFSGIYRRYSDDMIVVCDEKYTMDIIKLFDEKILERKLEVQHDKTQIFEFNKVNDKFKCYQVIDSKLIPNRNLEYLGFAFNGFNTYLKSSSLSSFYRKMKRAYNRSQYYSGVLKSSKSIGQIFTTRLYKKFSYKGAKRRRLYIPDKGIPPKWTKTESYNWGNYISYAHLAVNKMPNNKVKNQIKRHWKILNDLIGH</sequence>
<dbReference type="InterPro" id="IPR003545">
    <property type="entry name" value="Telomerase_RT"/>
</dbReference>
<dbReference type="InterPro" id="IPR000477">
    <property type="entry name" value="RT_dom"/>
</dbReference>
<dbReference type="Proteomes" id="UP000310477">
    <property type="component" value="Unassembled WGS sequence"/>
</dbReference>
<protein>
    <submittedName>
        <fullName evidence="2">RNA-dependent DNA polymerase</fullName>
    </submittedName>
</protein>
<dbReference type="RefSeq" id="WP_136876754.1">
    <property type="nucleotide sequence ID" value="NZ_SWBO01000004.1"/>
</dbReference>
<dbReference type="GO" id="GO:0000723">
    <property type="term" value="P:telomere maintenance"/>
    <property type="evidence" value="ECO:0007669"/>
    <property type="project" value="InterPro"/>
</dbReference>
<feature type="domain" description="Reverse transcriptase" evidence="1">
    <location>
        <begin position="52"/>
        <end position="381"/>
    </location>
</feature>
<dbReference type="PROSITE" id="PS50878">
    <property type="entry name" value="RT_POL"/>
    <property type="match status" value="1"/>
</dbReference>
<dbReference type="SUPFAM" id="SSF56672">
    <property type="entry name" value="DNA/RNA polymerases"/>
    <property type="match status" value="1"/>
</dbReference>
<accession>A0A4U1C7H0</accession>
<dbReference type="GO" id="GO:0003720">
    <property type="term" value="F:telomerase activity"/>
    <property type="evidence" value="ECO:0007669"/>
    <property type="project" value="InterPro"/>
</dbReference>
<organism evidence="2 3">
    <name type="scientific">Pedobacter cryotolerans</name>
    <dbReference type="NCBI Taxonomy" id="2571270"/>
    <lineage>
        <taxon>Bacteria</taxon>
        <taxon>Pseudomonadati</taxon>
        <taxon>Bacteroidota</taxon>
        <taxon>Sphingobacteriia</taxon>
        <taxon>Sphingobacteriales</taxon>
        <taxon>Sphingobacteriaceae</taxon>
        <taxon>Pedobacter</taxon>
    </lineage>
</organism>
<dbReference type="GO" id="GO:0003677">
    <property type="term" value="F:DNA binding"/>
    <property type="evidence" value="ECO:0007669"/>
    <property type="project" value="InterPro"/>
</dbReference>
<dbReference type="EMBL" id="SWBO01000004">
    <property type="protein sequence ID" value="TKC01401.1"/>
    <property type="molecule type" value="Genomic_DNA"/>
</dbReference>
<keyword evidence="3" id="KW-1185">Reference proteome</keyword>
<proteinExistence type="predicted"/>
<dbReference type="Pfam" id="PF00078">
    <property type="entry name" value="RVT_1"/>
    <property type="match status" value="1"/>
</dbReference>
<dbReference type="AlphaFoldDB" id="A0A4U1C7H0"/>
<evidence type="ECO:0000259" key="1">
    <source>
        <dbReference type="PROSITE" id="PS50878"/>
    </source>
</evidence>
<comment type="caution">
    <text evidence="2">The sequence shown here is derived from an EMBL/GenBank/DDBJ whole genome shotgun (WGS) entry which is preliminary data.</text>
</comment>
<name>A0A4U1C7H0_9SPHI</name>